<dbReference type="SUPFAM" id="SSF56436">
    <property type="entry name" value="C-type lectin-like"/>
    <property type="match status" value="2"/>
</dbReference>
<dbReference type="PROSITE" id="PS50041">
    <property type="entry name" value="C_TYPE_LECTIN_2"/>
    <property type="match status" value="2"/>
</dbReference>
<evidence type="ECO:0000259" key="3">
    <source>
        <dbReference type="PROSITE" id="PS50041"/>
    </source>
</evidence>
<evidence type="ECO:0000256" key="2">
    <source>
        <dbReference type="SAM" id="SignalP"/>
    </source>
</evidence>
<dbReference type="AlphaFoldDB" id="A0AAV2SRR4"/>
<keyword evidence="5" id="KW-1185">Reference proteome</keyword>
<dbReference type="PANTHER" id="PTHR45784:SF3">
    <property type="entry name" value="C-TYPE LECTIN DOMAIN FAMILY 4 MEMBER K-LIKE-RELATED"/>
    <property type="match status" value="1"/>
</dbReference>
<evidence type="ECO:0000313" key="5">
    <source>
        <dbReference type="Proteomes" id="UP001497623"/>
    </source>
</evidence>
<feature type="domain" description="C-type lectin" evidence="3">
    <location>
        <begin position="94"/>
        <end position="221"/>
    </location>
</feature>
<dbReference type="InterPro" id="IPR001304">
    <property type="entry name" value="C-type_lectin-like"/>
</dbReference>
<proteinExistence type="predicted"/>
<dbReference type="PANTHER" id="PTHR45784">
    <property type="entry name" value="C-TYPE LECTIN DOMAIN FAMILY 20 MEMBER A-RELATED"/>
    <property type="match status" value="1"/>
</dbReference>
<evidence type="ECO:0000256" key="1">
    <source>
        <dbReference type="SAM" id="MobiDB-lite"/>
    </source>
</evidence>
<sequence>MDVIILSLLLALGVQANQMPLKDPLDNSENAIESAPVVSVDLFPVKSYKLDNEFANTVSSSSLADQHPVESEVPPTTADKEKAGTTCKYPFEAVDNHCYLFSDVQMNFLEAIKYCENLSYGHTQEITLALLDHNNDKNQALLGAAAQKNITFWLGGKTEDNNKWKWLTNRDVDLMSPFWYENEPNEATNKCMVAKVNTHNTISRSYIHDNDCNDSLNFICQTGCPLGFLLMSNQCFFVSENIGLPHLSWQEARDYCESLSVPVGYHSDLAVFDHLDHDSFHLMNSLATSYTFSNTWIGLLSENDCEYKWIDGTSLPTTSNYWQSSDPICGNHNRGRLYYSTSNRRTYLGDATDSYNYPFICQIFKND</sequence>
<protein>
    <recommendedName>
        <fullName evidence="3">C-type lectin domain-containing protein</fullName>
    </recommendedName>
</protein>
<dbReference type="CDD" id="cd00037">
    <property type="entry name" value="CLECT"/>
    <property type="match status" value="2"/>
</dbReference>
<dbReference type="InterPro" id="IPR016187">
    <property type="entry name" value="CTDL_fold"/>
</dbReference>
<comment type="caution">
    <text evidence="4">The sequence shown here is derived from an EMBL/GenBank/DDBJ whole genome shotgun (WGS) entry which is preliminary data.</text>
</comment>
<dbReference type="EMBL" id="CAXKWB010104102">
    <property type="protein sequence ID" value="CAL4227080.1"/>
    <property type="molecule type" value="Genomic_DNA"/>
</dbReference>
<feature type="chain" id="PRO_5043416216" description="C-type lectin domain-containing protein" evidence="2">
    <location>
        <begin position="17"/>
        <end position="367"/>
    </location>
</feature>
<organism evidence="4 5">
    <name type="scientific">Meganyctiphanes norvegica</name>
    <name type="common">Northern krill</name>
    <name type="synonym">Thysanopoda norvegica</name>
    <dbReference type="NCBI Taxonomy" id="48144"/>
    <lineage>
        <taxon>Eukaryota</taxon>
        <taxon>Metazoa</taxon>
        <taxon>Ecdysozoa</taxon>
        <taxon>Arthropoda</taxon>
        <taxon>Crustacea</taxon>
        <taxon>Multicrustacea</taxon>
        <taxon>Malacostraca</taxon>
        <taxon>Eumalacostraca</taxon>
        <taxon>Eucarida</taxon>
        <taxon>Euphausiacea</taxon>
        <taxon>Euphausiidae</taxon>
        <taxon>Meganyctiphanes</taxon>
    </lineage>
</organism>
<gene>
    <name evidence="4" type="ORF">MNOR_LOCUS39521</name>
</gene>
<feature type="region of interest" description="Disordered" evidence="1">
    <location>
        <begin position="61"/>
        <end position="81"/>
    </location>
</feature>
<evidence type="ECO:0000313" key="4">
    <source>
        <dbReference type="EMBL" id="CAL4227080.1"/>
    </source>
</evidence>
<dbReference type="Pfam" id="PF00059">
    <property type="entry name" value="Lectin_C"/>
    <property type="match status" value="2"/>
</dbReference>
<dbReference type="Proteomes" id="UP001497623">
    <property type="component" value="Unassembled WGS sequence"/>
</dbReference>
<feature type="signal peptide" evidence="2">
    <location>
        <begin position="1"/>
        <end position="16"/>
    </location>
</feature>
<dbReference type="InterPro" id="IPR016186">
    <property type="entry name" value="C-type_lectin-like/link_sf"/>
</dbReference>
<accession>A0AAV2SRR4</accession>
<dbReference type="Gene3D" id="3.10.100.10">
    <property type="entry name" value="Mannose-Binding Protein A, subunit A"/>
    <property type="match status" value="2"/>
</dbReference>
<keyword evidence="2" id="KW-0732">Signal</keyword>
<reference evidence="4 5" key="1">
    <citation type="submission" date="2024-05" db="EMBL/GenBank/DDBJ databases">
        <authorList>
            <person name="Wallberg A."/>
        </authorList>
    </citation>
    <scope>NUCLEOTIDE SEQUENCE [LARGE SCALE GENOMIC DNA]</scope>
</reference>
<name>A0AAV2SRR4_MEGNR</name>
<feature type="domain" description="C-type lectin" evidence="3">
    <location>
        <begin position="231"/>
        <end position="362"/>
    </location>
</feature>
<dbReference type="SMART" id="SM00034">
    <property type="entry name" value="CLECT"/>
    <property type="match status" value="2"/>
</dbReference>